<name>A0A6S6MAH3_9BACT</name>
<evidence type="ECO:0000259" key="2">
    <source>
        <dbReference type="Pfam" id="PF13439"/>
    </source>
</evidence>
<gene>
    <name evidence="3" type="ORF">GEOBRER4_n3427</name>
</gene>
<dbReference type="Proteomes" id="UP000515472">
    <property type="component" value="Chromosome"/>
</dbReference>
<dbReference type="Pfam" id="PF00534">
    <property type="entry name" value="Glycos_transf_1"/>
    <property type="match status" value="1"/>
</dbReference>
<organism evidence="3 4">
    <name type="scientific">Citrifermentans bremense</name>
    <dbReference type="NCBI Taxonomy" id="60035"/>
    <lineage>
        <taxon>Bacteria</taxon>
        <taxon>Pseudomonadati</taxon>
        <taxon>Thermodesulfobacteriota</taxon>
        <taxon>Desulfuromonadia</taxon>
        <taxon>Geobacterales</taxon>
        <taxon>Geobacteraceae</taxon>
        <taxon>Citrifermentans</taxon>
    </lineage>
</organism>
<dbReference type="GO" id="GO:0016757">
    <property type="term" value="F:glycosyltransferase activity"/>
    <property type="evidence" value="ECO:0007669"/>
    <property type="project" value="InterPro"/>
</dbReference>
<feature type="domain" description="Glycosyltransferase subfamily 4-like N-terminal" evidence="2">
    <location>
        <begin position="13"/>
        <end position="162"/>
    </location>
</feature>
<feature type="domain" description="Glycosyl transferase family 1" evidence="1">
    <location>
        <begin position="191"/>
        <end position="341"/>
    </location>
</feature>
<dbReference type="EMBL" id="AP023213">
    <property type="protein sequence ID" value="BCG48531.1"/>
    <property type="molecule type" value="Genomic_DNA"/>
</dbReference>
<sequence>MKVLLINNGKGWSGGQEHLKDLALELRENGVEVQFLVRQDTVNETRYAELGFKVHLMPYKHGLNMVRTFPWLVSMLRSERFDIVSINREHDLALTVLAYRAAFPFKRHGKLMMSYHLPTERNQFLLSAVDAIVNISVHVQDKLVNSNPAARGKSHILYYGIKLPEPPPEEKFDNDRPGRYLTGRRFPVIGMVGEFWKNQIEMVEMLPLLMKEFPGITLAFIGNDSARPLVEPLVVRAKELGVEENVLFTGLVPRDRIYDMFHDLDLSVTTHRNEGLGIVHLESLAAGTPVVGYNEGGYVDIFKGEDVGIMVDGTTPDFAAAVIGLLKDDARRFAMGREGYELIRERYSLQAMGRSYLQFYKKLLGA</sequence>
<accession>A0A6S6MAH3</accession>
<evidence type="ECO:0000313" key="4">
    <source>
        <dbReference type="Proteomes" id="UP000515472"/>
    </source>
</evidence>
<evidence type="ECO:0000259" key="1">
    <source>
        <dbReference type="Pfam" id="PF00534"/>
    </source>
</evidence>
<dbReference type="SUPFAM" id="SSF53756">
    <property type="entry name" value="UDP-Glycosyltransferase/glycogen phosphorylase"/>
    <property type="match status" value="1"/>
</dbReference>
<evidence type="ECO:0000313" key="3">
    <source>
        <dbReference type="EMBL" id="BCG48531.1"/>
    </source>
</evidence>
<dbReference type="PANTHER" id="PTHR45947:SF3">
    <property type="entry name" value="SULFOQUINOVOSYL TRANSFERASE SQD2"/>
    <property type="match status" value="1"/>
</dbReference>
<dbReference type="Gene3D" id="3.40.50.2000">
    <property type="entry name" value="Glycogen Phosphorylase B"/>
    <property type="match status" value="2"/>
</dbReference>
<dbReference type="InterPro" id="IPR001296">
    <property type="entry name" value="Glyco_trans_1"/>
</dbReference>
<proteinExistence type="predicted"/>
<dbReference type="RefSeq" id="WP_185243224.1">
    <property type="nucleotide sequence ID" value="NZ_AP023213.1"/>
</dbReference>
<dbReference type="Pfam" id="PF13439">
    <property type="entry name" value="Glyco_transf_4"/>
    <property type="match status" value="1"/>
</dbReference>
<dbReference type="KEGG" id="gbn:GEOBRER4_32810"/>
<dbReference type="PANTHER" id="PTHR45947">
    <property type="entry name" value="SULFOQUINOVOSYL TRANSFERASE SQD2"/>
    <property type="match status" value="1"/>
</dbReference>
<protein>
    <submittedName>
        <fullName evidence="3">Glycosyltransferase</fullName>
    </submittedName>
</protein>
<keyword evidence="3" id="KW-0808">Transferase</keyword>
<dbReference type="InterPro" id="IPR050194">
    <property type="entry name" value="Glycosyltransferase_grp1"/>
</dbReference>
<dbReference type="InterPro" id="IPR028098">
    <property type="entry name" value="Glyco_trans_4-like_N"/>
</dbReference>
<dbReference type="CDD" id="cd03801">
    <property type="entry name" value="GT4_PimA-like"/>
    <property type="match status" value="1"/>
</dbReference>
<keyword evidence="4" id="KW-1185">Reference proteome</keyword>
<reference evidence="3 4" key="1">
    <citation type="submission" date="2020-06" db="EMBL/GenBank/DDBJ databases">
        <title>Interaction of electrochemicaly active bacteria, Geobacter bremensis R4 on different carbon anode.</title>
        <authorList>
            <person name="Meng L."/>
            <person name="Yoshida N."/>
        </authorList>
    </citation>
    <scope>NUCLEOTIDE SEQUENCE [LARGE SCALE GENOMIC DNA]</scope>
    <source>
        <strain evidence="3 4">R4</strain>
    </source>
</reference>
<dbReference type="AlphaFoldDB" id="A0A6S6MAH3"/>